<feature type="compositionally biased region" description="Basic and acidic residues" evidence="1">
    <location>
        <begin position="33"/>
        <end position="58"/>
    </location>
</feature>
<gene>
    <name evidence="2" type="ORF">SDC9_53780</name>
</gene>
<feature type="region of interest" description="Disordered" evidence="1">
    <location>
        <begin position="414"/>
        <end position="433"/>
    </location>
</feature>
<evidence type="ECO:0000313" key="2">
    <source>
        <dbReference type="EMBL" id="MPM07474.1"/>
    </source>
</evidence>
<evidence type="ECO:0000256" key="1">
    <source>
        <dbReference type="SAM" id="MobiDB-lite"/>
    </source>
</evidence>
<feature type="region of interest" description="Disordered" evidence="1">
    <location>
        <begin position="160"/>
        <end position="185"/>
    </location>
</feature>
<feature type="region of interest" description="Disordered" evidence="1">
    <location>
        <begin position="22"/>
        <end position="58"/>
    </location>
</feature>
<organism evidence="2">
    <name type="scientific">bioreactor metagenome</name>
    <dbReference type="NCBI Taxonomy" id="1076179"/>
    <lineage>
        <taxon>unclassified sequences</taxon>
        <taxon>metagenomes</taxon>
        <taxon>ecological metagenomes</taxon>
    </lineage>
</organism>
<name>A0A644WZW1_9ZZZZ</name>
<protein>
    <submittedName>
        <fullName evidence="2">Uncharacterized protein</fullName>
    </submittedName>
</protein>
<sequence>MFSGPVDRHLVRADPDDLPLAVAEGVPASNNDPRAHSLDVHDGHGLPARDHDRPDKHDGRYLLAHVGGDDLVFPGHGHPSLAFTRLGGRHRHLHGGNEGLPRGLDHRAGQGQAAGTGINRRPEVVDHPVQPLGVLPGLALDGRNGDGRFFVQFDILPEHIPGPAAPGQKQQHRNSPQDAVSALSRHEPAGESFIVKFVNHGHHLLLQNGLDDRDALRVLPVHGVHGDGRHAHRHLQVPPVRKSPDERVIGTLEVDLHAASARRGVRRLHHVALHAVLGQLLLHPGVKIDLVLGNAELVLLKLGDGLLVDIDLLHLLLRLLVQLHAPGLELADLGLQALHFVDVEILAVGEAAHEQKKKKKKQSVLLCRVHRIPPPSPGVAAEMDARSLSWHERVKSTMDSWFLTTLVVTGKSTAETTPASSRPFANSTTSFST</sequence>
<feature type="region of interest" description="Disordered" evidence="1">
    <location>
        <begin position="97"/>
        <end position="118"/>
    </location>
</feature>
<comment type="caution">
    <text evidence="2">The sequence shown here is derived from an EMBL/GenBank/DDBJ whole genome shotgun (WGS) entry which is preliminary data.</text>
</comment>
<dbReference type="EMBL" id="VSSQ01001339">
    <property type="protein sequence ID" value="MPM07474.1"/>
    <property type="molecule type" value="Genomic_DNA"/>
</dbReference>
<accession>A0A644WZW1</accession>
<proteinExistence type="predicted"/>
<reference evidence="2" key="1">
    <citation type="submission" date="2019-08" db="EMBL/GenBank/DDBJ databases">
        <authorList>
            <person name="Kucharzyk K."/>
            <person name="Murdoch R.W."/>
            <person name="Higgins S."/>
            <person name="Loffler F."/>
        </authorList>
    </citation>
    <scope>NUCLEOTIDE SEQUENCE</scope>
</reference>
<dbReference type="AlphaFoldDB" id="A0A644WZW1"/>